<comment type="caution">
    <text evidence="1">The sequence shown here is derived from an EMBL/GenBank/DDBJ whole genome shotgun (WGS) entry which is preliminary data.</text>
</comment>
<evidence type="ECO:0008006" key="3">
    <source>
        <dbReference type="Google" id="ProtNLM"/>
    </source>
</evidence>
<proteinExistence type="predicted"/>
<name>A0ABT1A7L3_9PSEU</name>
<dbReference type="EMBL" id="JAGSOV010000060">
    <property type="protein sequence ID" value="MCO1658893.1"/>
    <property type="molecule type" value="Genomic_DNA"/>
</dbReference>
<accession>A0ABT1A7L3</accession>
<dbReference type="RefSeq" id="WP_252443335.1">
    <property type="nucleotide sequence ID" value="NZ_JAGSOV010000060.1"/>
</dbReference>
<keyword evidence="2" id="KW-1185">Reference proteome</keyword>
<reference evidence="1" key="1">
    <citation type="submission" date="2021-04" db="EMBL/GenBank/DDBJ databases">
        <title>Pseudonocardia sp. nov., isolated from sandy soil of mangrove forest.</title>
        <authorList>
            <person name="Zan Z."/>
            <person name="Huang R."/>
            <person name="Liu W."/>
        </authorList>
    </citation>
    <scope>NUCLEOTIDE SEQUENCE</scope>
    <source>
        <strain evidence="1">S2-4</strain>
    </source>
</reference>
<gene>
    <name evidence="1" type="ORF">KDL28_27870</name>
</gene>
<sequence length="143" mass="14997">MTDDDLSPSAAVAASETGSAAWREAVHAQLAAEPDHSEFYAVTAEVVDTLRSLSGMADVLGRQIAGYGQGRTLRDDAGADPAERLADAGAELEMARQAVDCAERAVNRFWSQIGHIGIEYRLTDTGDQDAVESGAADKEGDGS</sequence>
<dbReference type="Proteomes" id="UP001165283">
    <property type="component" value="Unassembled WGS sequence"/>
</dbReference>
<protein>
    <recommendedName>
        <fullName evidence="3">PE family protein</fullName>
    </recommendedName>
</protein>
<evidence type="ECO:0000313" key="1">
    <source>
        <dbReference type="EMBL" id="MCO1658893.1"/>
    </source>
</evidence>
<evidence type="ECO:0000313" key="2">
    <source>
        <dbReference type="Proteomes" id="UP001165283"/>
    </source>
</evidence>
<organism evidence="1 2">
    <name type="scientific">Pseudonocardia humida</name>
    <dbReference type="NCBI Taxonomy" id="2800819"/>
    <lineage>
        <taxon>Bacteria</taxon>
        <taxon>Bacillati</taxon>
        <taxon>Actinomycetota</taxon>
        <taxon>Actinomycetes</taxon>
        <taxon>Pseudonocardiales</taxon>
        <taxon>Pseudonocardiaceae</taxon>
        <taxon>Pseudonocardia</taxon>
    </lineage>
</organism>